<dbReference type="Proteomes" id="UP000465266">
    <property type="component" value="Unassembled WGS sequence"/>
</dbReference>
<evidence type="ECO:0000256" key="4">
    <source>
        <dbReference type="ARBA" id="ARBA00038314"/>
    </source>
</evidence>
<accession>A0ABQ1ACK3</accession>
<sequence length="278" mass="31779">MTVEAVTPPTSVSLPKTAVICNDFKLDRVNEPARSILEKYSKIPSREILEHVRKIRDEAFAEFPYPCIGRFSFLDLSISQSPKYPEILHRVVNGEKFLDLGCAFGQELRQLVYDGAPSDNLYGSDLHNGLMHLGYDLFRDVSTLKSRFIATNILEGNSDLISQLSGQMNIIYSSLFFHLFDWDQSLVIAKHVLRLLSLQPGSMITGRFVAYRDWNFAKEKLGSTLPFYFDLSSWTQLWKQVEVDTGSKLKIENWEQRDNMLTDNGLGGYMLCFAITRQ</sequence>
<keyword evidence="2" id="KW-0808">Transferase</keyword>
<reference evidence="5 6" key="1">
    <citation type="submission" date="2020-01" db="EMBL/GenBank/DDBJ databases">
        <title>Draft genome sequence of Aspergillus udagawae IFM 53868.</title>
        <authorList>
            <person name="Takahashi H."/>
            <person name="Yaguchi T."/>
        </authorList>
    </citation>
    <scope>NUCLEOTIDE SEQUENCE [LARGE SCALE GENOMIC DNA]</scope>
    <source>
        <strain evidence="5 6">IFM 53868</strain>
    </source>
</reference>
<evidence type="ECO:0000313" key="5">
    <source>
        <dbReference type="EMBL" id="GFF78889.1"/>
    </source>
</evidence>
<dbReference type="PANTHER" id="PTHR35897">
    <property type="entry name" value="METHYLTRANSFERASE AUSD"/>
    <property type="match status" value="1"/>
</dbReference>
<comment type="similarity">
    <text evidence="4">Belongs to the class I-like SAM-binding methyltransferase superfamily.</text>
</comment>
<proteinExistence type="inferred from homology"/>
<evidence type="ECO:0000313" key="6">
    <source>
        <dbReference type="Proteomes" id="UP000465266"/>
    </source>
</evidence>
<dbReference type="PANTHER" id="PTHR35897:SF1">
    <property type="entry name" value="METHYLTRANSFERASE AUSD"/>
    <property type="match status" value="1"/>
</dbReference>
<protein>
    <recommendedName>
        <fullName evidence="7">Methyltransferase domain-containing protein</fullName>
    </recommendedName>
</protein>
<comment type="caution">
    <text evidence="5">The sequence shown here is derived from an EMBL/GenBank/DDBJ whole genome shotgun (WGS) entry which is preliminary data.</text>
</comment>
<organism evidence="5 6">
    <name type="scientific">Aspergillus udagawae</name>
    <dbReference type="NCBI Taxonomy" id="91492"/>
    <lineage>
        <taxon>Eukaryota</taxon>
        <taxon>Fungi</taxon>
        <taxon>Dikarya</taxon>
        <taxon>Ascomycota</taxon>
        <taxon>Pezizomycotina</taxon>
        <taxon>Eurotiomycetes</taxon>
        <taxon>Eurotiomycetidae</taxon>
        <taxon>Eurotiales</taxon>
        <taxon>Aspergillaceae</taxon>
        <taxon>Aspergillus</taxon>
        <taxon>Aspergillus subgen. Fumigati</taxon>
    </lineage>
</organism>
<keyword evidence="6" id="KW-1185">Reference proteome</keyword>
<dbReference type="EMBL" id="BLKG01000016">
    <property type="protein sequence ID" value="GFF78889.1"/>
    <property type="molecule type" value="Genomic_DNA"/>
</dbReference>
<dbReference type="InterPro" id="IPR051654">
    <property type="entry name" value="Meroterpenoid_MTases"/>
</dbReference>
<evidence type="ECO:0000256" key="2">
    <source>
        <dbReference type="ARBA" id="ARBA00022679"/>
    </source>
</evidence>
<evidence type="ECO:0000256" key="1">
    <source>
        <dbReference type="ARBA" id="ARBA00005179"/>
    </source>
</evidence>
<evidence type="ECO:0008006" key="7">
    <source>
        <dbReference type="Google" id="ProtNLM"/>
    </source>
</evidence>
<gene>
    <name evidence="5" type="ORF">IFM53868_02459</name>
</gene>
<comment type="pathway">
    <text evidence="1">Secondary metabolite biosynthesis.</text>
</comment>
<keyword evidence="3" id="KW-0949">S-adenosyl-L-methionine</keyword>
<evidence type="ECO:0000256" key="3">
    <source>
        <dbReference type="ARBA" id="ARBA00022691"/>
    </source>
</evidence>
<dbReference type="InterPro" id="IPR029063">
    <property type="entry name" value="SAM-dependent_MTases_sf"/>
</dbReference>
<dbReference type="SUPFAM" id="SSF53335">
    <property type="entry name" value="S-adenosyl-L-methionine-dependent methyltransferases"/>
    <property type="match status" value="1"/>
</dbReference>
<name>A0ABQ1ACK3_9EURO</name>